<reference evidence="1" key="1">
    <citation type="journal article" date="2015" name="Nature">
        <title>Complex archaea that bridge the gap between prokaryotes and eukaryotes.</title>
        <authorList>
            <person name="Spang A."/>
            <person name="Saw J.H."/>
            <person name="Jorgensen S.L."/>
            <person name="Zaremba-Niedzwiedzka K."/>
            <person name="Martijn J."/>
            <person name="Lind A.E."/>
            <person name="van Eijk R."/>
            <person name="Schleper C."/>
            <person name="Guy L."/>
            <person name="Ettema T.J."/>
        </authorList>
    </citation>
    <scope>NUCLEOTIDE SEQUENCE</scope>
</reference>
<proteinExistence type="predicted"/>
<dbReference type="AlphaFoldDB" id="A0A0F9M3S0"/>
<name>A0A0F9M3S0_9ZZZZ</name>
<accession>A0A0F9M3S0</accession>
<organism evidence="1">
    <name type="scientific">marine sediment metagenome</name>
    <dbReference type="NCBI Taxonomy" id="412755"/>
    <lineage>
        <taxon>unclassified sequences</taxon>
        <taxon>metagenomes</taxon>
        <taxon>ecological metagenomes</taxon>
    </lineage>
</organism>
<protein>
    <submittedName>
        <fullName evidence="1">Uncharacterized protein</fullName>
    </submittedName>
</protein>
<evidence type="ECO:0000313" key="1">
    <source>
        <dbReference type="EMBL" id="KKM63867.1"/>
    </source>
</evidence>
<gene>
    <name evidence="1" type="ORF">LCGC14_1507130</name>
</gene>
<dbReference type="EMBL" id="LAZR01011015">
    <property type="protein sequence ID" value="KKM63867.1"/>
    <property type="molecule type" value="Genomic_DNA"/>
</dbReference>
<comment type="caution">
    <text evidence="1">The sequence shown here is derived from an EMBL/GenBank/DDBJ whole genome shotgun (WGS) entry which is preliminary data.</text>
</comment>
<sequence length="204" mass="23267">MSKLIIGGPVELVRWYDSQFSDEFRFAYVRQVIATEYTSGADDTYDGKKTSFEGSRQCFTKWAIDRPIEDFEKIILKNRGAGRIISVIGCDLFSVLTEDQKSYYTNLVKSDPDSAEVLLADWSENMLKLGDEGEVLDYQGLQMFGQYFYRTDEKAEDIDHREVDYQRMKATEELEATEPDVVEDTDVGPEVLEEAVAMAAELAE</sequence>